<evidence type="ECO:0000313" key="2">
    <source>
        <dbReference type="Proteomes" id="UP000627166"/>
    </source>
</evidence>
<proteinExistence type="predicted"/>
<comment type="caution">
    <text evidence="1">The sequence shown here is derived from an EMBL/GenBank/DDBJ whole genome shotgun (WGS) entry which is preliminary data.</text>
</comment>
<dbReference type="RefSeq" id="WP_191738898.1">
    <property type="nucleotide sequence ID" value="NZ_JACSQB010000021.1"/>
</dbReference>
<keyword evidence="2" id="KW-1185">Reference proteome</keyword>
<evidence type="ECO:0000313" key="1">
    <source>
        <dbReference type="EMBL" id="MBD8045923.1"/>
    </source>
</evidence>
<gene>
    <name evidence="1" type="ORF">H9637_02515</name>
</gene>
<name>A0ABR8YPH6_9CLOT</name>
<reference evidence="1 2" key="1">
    <citation type="submission" date="2020-08" db="EMBL/GenBank/DDBJ databases">
        <title>A Genomic Blueprint of the Chicken Gut Microbiome.</title>
        <authorList>
            <person name="Gilroy R."/>
            <person name="Ravi A."/>
            <person name="Getino M."/>
            <person name="Pursley I."/>
            <person name="Horton D.L."/>
            <person name="Alikhan N.-F."/>
            <person name="Baker D."/>
            <person name="Gharbi K."/>
            <person name="Hall N."/>
            <person name="Watson M."/>
            <person name="Adriaenssens E.M."/>
            <person name="Foster-Nyarko E."/>
            <person name="Jarju S."/>
            <person name="Secka A."/>
            <person name="Antonio M."/>
            <person name="Oren A."/>
            <person name="Chaudhuri R."/>
            <person name="La Ragione R.M."/>
            <person name="Hildebrand F."/>
            <person name="Pallen M.J."/>
        </authorList>
    </citation>
    <scope>NUCLEOTIDE SEQUENCE [LARGE SCALE GENOMIC DNA]</scope>
    <source>
        <strain evidence="1 2">N37</strain>
    </source>
</reference>
<organism evidence="1 2">
    <name type="scientific">Clostridium faecium</name>
    <dbReference type="NCBI Taxonomy" id="2762223"/>
    <lineage>
        <taxon>Bacteria</taxon>
        <taxon>Bacillati</taxon>
        <taxon>Bacillota</taxon>
        <taxon>Clostridia</taxon>
        <taxon>Eubacteriales</taxon>
        <taxon>Clostridiaceae</taxon>
        <taxon>Clostridium</taxon>
    </lineage>
</organism>
<dbReference type="EMBL" id="JACSQB010000021">
    <property type="protein sequence ID" value="MBD8045923.1"/>
    <property type="molecule type" value="Genomic_DNA"/>
</dbReference>
<sequence>MKMTDQEKIEFLDRTLRSLDRLCELHKKVRTLDYSLSKLYPIAIVENNIFYIFDLDTSNEKYEFKYLKQRNA</sequence>
<dbReference type="Proteomes" id="UP000627166">
    <property type="component" value="Unassembled WGS sequence"/>
</dbReference>
<accession>A0ABR8YPH6</accession>
<protein>
    <submittedName>
        <fullName evidence="1">Uncharacterized protein</fullName>
    </submittedName>
</protein>